<evidence type="ECO:0000313" key="3">
    <source>
        <dbReference type="Proteomes" id="UP000053144"/>
    </source>
</evidence>
<dbReference type="Gramene" id="KOM31354">
    <property type="protein sequence ID" value="KOM31354"/>
    <property type="gene ID" value="LR48_Vigan01g090900"/>
</dbReference>
<reference evidence="3" key="1">
    <citation type="journal article" date="2015" name="Proc. Natl. Acad. Sci. U.S.A.">
        <title>Genome sequencing of adzuki bean (Vigna angularis) provides insight into high starch and low fat accumulation and domestication.</title>
        <authorList>
            <person name="Yang K."/>
            <person name="Tian Z."/>
            <person name="Chen C."/>
            <person name="Luo L."/>
            <person name="Zhao B."/>
            <person name="Wang Z."/>
            <person name="Yu L."/>
            <person name="Li Y."/>
            <person name="Sun Y."/>
            <person name="Li W."/>
            <person name="Chen Y."/>
            <person name="Li Y."/>
            <person name="Zhang Y."/>
            <person name="Ai D."/>
            <person name="Zhao J."/>
            <person name="Shang C."/>
            <person name="Ma Y."/>
            <person name="Wu B."/>
            <person name="Wang M."/>
            <person name="Gao L."/>
            <person name="Sun D."/>
            <person name="Zhang P."/>
            <person name="Guo F."/>
            <person name="Wang W."/>
            <person name="Li Y."/>
            <person name="Wang J."/>
            <person name="Varshney R.K."/>
            <person name="Wang J."/>
            <person name="Ling H.Q."/>
            <person name="Wan P."/>
        </authorList>
    </citation>
    <scope>NUCLEOTIDE SEQUENCE</scope>
    <source>
        <strain evidence="3">cv. Jingnong 6</strain>
    </source>
</reference>
<dbReference type="EMBL" id="CM003371">
    <property type="protein sequence ID" value="KOM31354.1"/>
    <property type="molecule type" value="Genomic_DNA"/>
</dbReference>
<sequence>MIEAGLSQGHYLPYVVFINRILTLQGVNVESEEICSCNCTNKINRNTLSSIGLVKTEKGWRIKDEVDLVHSSASTPAQNEERTNYFLEINFERFVAEQFKHLNEIVTGIEGKIDNLQQQRVNNSSEGSEESSDEDSMDMSNSD</sequence>
<proteinExistence type="predicted"/>
<feature type="compositionally biased region" description="Acidic residues" evidence="1">
    <location>
        <begin position="127"/>
        <end position="137"/>
    </location>
</feature>
<accession>A0A0L9TMG8</accession>
<dbReference type="Proteomes" id="UP000053144">
    <property type="component" value="Chromosome 1"/>
</dbReference>
<protein>
    <submittedName>
        <fullName evidence="2">Uncharacterized protein</fullName>
    </submittedName>
</protein>
<evidence type="ECO:0000256" key="1">
    <source>
        <dbReference type="SAM" id="MobiDB-lite"/>
    </source>
</evidence>
<dbReference type="AlphaFoldDB" id="A0A0L9TMG8"/>
<name>A0A0L9TMG8_PHAAN</name>
<evidence type="ECO:0000313" key="2">
    <source>
        <dbReference type="EMBL" id="KOM31354.1"/>
    </source>
</evidence>
<organism evidence="2 3">
    <name type="scientific">Phaseolus angularis</name>
    <name type="common">Azuki bean</name>
    <name type="synonym">Vigna angularis</name>
    <dbReference type="NCBI Taxonomy" id="3914"/>
    <lineage>
        <taxon>Eukaryota</taxon>
        <taxon>Viridiplantae</taxon>
        <taxon>Streptophyta</taxon>
        <taxon>Embryophyta</taxon>
        <taxon>Tracheophyta</taxon>
        <taxon>Spermatophyta</taxon>
        <taxon>Magnoliopsida</taxon>
        <taxon>eudicotyledons</taxon>
        <taxon>Gunneridae</taxon>
        <taxon>Pentapetalae</taxon>
        <taxon>rosids</taxon>
        <taxon>fabids</taxon>
        <taxon>Fabales</taxon>
        <taxon>Fabaceae</taxon>
        <taxon>Papilionoideae</taxon>
        <taxon>50 kb inversion clade</taxon>
        <taxon>NPAAA clade</taxon>
        <taxon>indigoferoid/millettioid clade</taxon>
        <taxon>Phaseoleae</taxon>
        <taxon>Vigna</taxon>
    </lineage>
</organism>
<gene>
    <name evidence="2" type="ORF">LR48_Vigan01g090900</name>
</gene>
<feature type="region of interest" description="Disordered" evidence="1">
    <location>
        <begin position="117"/>
        <end position="143"/>
    </location>
</feature>